<sequence>MIPAMPASAAAARARQAPSSASSASAVLLRFGRVASMGTVAALILIAGVWASWGTAQHVLLTKGREQGTVEVTRCGGGTCSGPYSPVSAGSQARERVVIEDSVAVAKGRTYSVVLKPGSGEAVRSGPAGVLYAWVPLGGALLLASVVVAGGLRRTRVAWGMAGVGVVLLTAAFFAV</sequence>
<accession>A0ABW7SAY7</accession>
<feature type="transmembrane region" description="Helical" evidence="1">
    <location>
        <begin position="34"/>
        <end position="53"/>
    </location>
</feature>
<comment type="caution">
    <text evidence="2">The sequence shown here is derived from an EMBL/GenBank/DDBJ whole genome shotgun (WGS) entry which is preliminary data.</text>
</comment>
<evidence type="ECO:0000256" key="1">
    <source>
        <dbReference type="SAM" id="Phobius"/>
    </source>
</evidence>
<keyword evidence="1" id="KW-0472">Membrane</keyword>
<reference evidence="2 3" key="1">
    <citation type="submission" date="2024-10" db="EMBL/GenBank/DDBJ databases">
        <authorList>
            <person name="Wannawong T."/>
            <person name="Kuncharoen N."/>
            <person name="Mhuantong W."/>
        </authorList>
    </citation>
    <scope>NUCLEOTIDE SEQUENCE [LARGE SCALE GENOMIC DNA]</scope>
    <source>
        <strain evidence="2 3">CALK1-4</strain>
    </source>
</reference>
<keyword evidence="3" id="KW-1185">Reference proteome</keyword>
<feature type="transmembrane region" description="Helical" evidence="1">
    <location>
        <begin position="131"/>
        <end position="150"/>
    </location>
</feature>
<dbReference type="RefSeq" id="WP_356821714.1">
    <property type="nucleotide sequence ID" value="NZ_JBEXJE010000016.1"/>
</dbReference>
<evidence type="ECO:0000313" key="3">
    <source>
        <dbReference type="Proteomes" id="UP001610810"/>
    </source>
</evidence>
<keyword evidence="1" id="KW-0812">Transmembrane</keyword>
<protein>
    <recommendedName>
        <fullName evidence="4">DUF3592 domain-containing protein</fullName>
    </recommendedName>
</protein>
<proteinExistence type="predicted"/>
<dbReference type="EMBL" id="JBIQWK010000009">
    <property type="protein sequence ID" value="MFI0575604.1"/>
    <property type="molecule type" value="Genomic_DNA"/>
</dbReference>
<name>A0ABW7SAY7_STRTE</name>
<gene>
    <name evidence="2" type="ORF">ACH3YB_28635</name>
</gene>
<dbReference type="Proteomes" id="UP001610810">
    <property type="component" value="Unassembled WGS sequence"/>
</dbReference>
<evidence type="ECO:0008006" key="4">
    <source>
        <dbReference type="Google" id="ProtNLM"/>
    </source>
</evidence>
<keyword evidence="1" id="KW-1133">Transmembrane helix</keyword>
<organism evidence="2 3">
    <name type="scientific">Streptomyces tendae</name>
    <dbReference type="NCBI Taxonomy" id="1932"/>
    <lineage>
        <taxon>Bacteria</taxon>
        <taxon>Bacillati</taxon>
        <taxon>Actinomycetota</taxon>
        <taxon>Actinomycetes</taxon>
        <taxon>Kitasatosporales</taxon>
        <taxon>Streptomycetaceae</taxon>
        <taxon>Streptomyces</taxon>
    </lineage>
</organism>
<evidence type="ECO:0000313" key="2">
    <source>
        <dbReference type="EMBL" id="MFI0575604.1"/>
    </source>
</evidence>
<feature type="transmembrane region" description="Helical" evidence="1">
    <location>
        <begin position="157"/>
        <end position="175"/>
    </location>
</feature>